<evidence type="ECO:0000256" key="1">
    <source>
        <dbReference type="ARBA" id="ARBA00034221"/>
    </source>
</evidence>
<evidence type="ECO:0000313" key="7">
    <source>
        <dbReference type="Proteomes" id="UP000288943"/>
    </source>
</evidence>
<evidence type="ECO:0000256" key="3">
    <source>
        <dbReference type="ARBA" id="ARBA00048505"/>
    </source>
</evidence>
<dbReference type="KEGG" id="pchi:PC41400_22500"/>
<comment type="catalytic activity">
    <reaction evidence="3">
        <text>3',5'-cyclic UMP + H2O = UMP + H(+)</text>
        <dbReference type="Rhea" id="RHEA:70575"/>
        <dbReference type="ChEBI" id="CHEBI:15377"/>
        <dbReference type="ChEBI" id="CHEBI:15378"/>
        <dbReference type="ChEBI" id="CHEBI:57865"/>
        <dbReference type="ChEBI" id="CHEBI:184387"/>
    </reaction>
    <physiologicalReaction direction="left-to-right" evidence="3">
        <dbReference type="Rhea" id="RHEA:70576"/>
    </physiologicalReaction>
</comment>
<dbReference type="InterPro" id="IPR001279">
    <property type="entry name" value="Metallo-B-lactamas"/>
</dbReference>
<gene>
    <name evidence="5" type="ORF">M5X16_19270</name>
    <name evidence="6" type="ORF">PC41400_22500</name>
</gene>
<evidence type="ECO:0000259" key="4">
    <source>
        <dbReference type="SMART" id="SM00849"/>
    </source>
</evidence>
<dbReference type="AlphaFoldDB" id="A0A410X128"/>
<sequence length="247" mass="27860">MSLQLQMIGTGSAFAKKYYNNNALWTCSGFTLLVDAGNTAPRALHELNMKPDELDAVLITHLHSDHVGGLEELALQMRYIYGRKLRLLLPAALEAPVWEHTLKGGMENTGENLNRLADYFDVELLEEGRPSEIHTGFRIEIIRTPHIAGKPSFSLFVNDTIFYSADMIFQPELILNEVVGQRDCRHIFHDCQLEGPGVVHAALEELLTLPESVQSRIRLMHYGDNMPAFVGKTGKMSFIKQHQIYTL</sequence>
<evidence type="ECO:0000256" key="2">
    <source>
        <dbReference type="ARBA" id="ARBA00034301"/>
    </source>
</evidence>
<dbReference type="Proteomes" id="UP001527202">
    <property type="component" value="Unassembled WGS sequence"/>
</dbReference>
<protein>
    <submittedName>
        <fullName evidence="6">MBL fold metallo-hydrolase</fullName>
    </submittedName>
</protein>
<dbReference type="OrthoDB" id="9803916at2"/>
<feature type="domain" description="Metallo-beta-lactamase" evidence="4">
    <location>
        <begin position="18"/>
        <end position="221"/>
    </location>
</feature>
<reference evidence="5 8" key="2">
    <citation type="submission" date="2022-05" db="EMBL/GenBank/DDBJ databases">
        <title>Genome Sequencing of Bee-Associated Microbes.</title>
        <authorList>
            <person name="Dunlap C."/>
        </authorList>
    </citation>
    <scope>NUCLEOTIDE SEQUENCE [LARGE SCALE GENOMIC DNA]</scope>
    <source>
        <strain evidence="5 8">NRRL B-23120</strain>
    </source>
</reference>
<accession>A0A410X128</accession>
<dbReference type="Proteomes" id="UP000288943">
    <property type="component" value="Chromosome"/>
</dbReference>
<evidence type="ECO:0000313" key="6">
    <source>
        <dbReference type="EMBL" id="QAV20291.1"/>
    </source>
</evidence>
<dbReference type="GO" id="GO:0046872">
    <property type="term" value="F:metal ion binding"/>
    <property type="evidence" value="ECO:0007669"/>
    <property type="project" value="UniProtKB-KW"/>
</dbReference>
<proteinExistence type="predicted"/>
<reference evidence="6 7" key="1">
    <citation type="submission" date="2018-01" db="EMBL/GenBank/DDBJ databases">
        <title>The whole genome sequencing and assembly of Paenibacillus chitinolyticus KCCM 41400 strain.</title>
        <authorList>
            <person name="Kim J.-Y."/>
            <person name="Park M.-K."/>
            <person name="Lee Y.-J."/>
            <person name="Yi H."/>
            <person name="Bahn Y.-S."/>
            <person name="Kim J.F."/>
            <person name="Lee D.-W."/>
        </authorList>
    </citation>
    <scope>NUCLEOTIDE SEQUENCE [LARGE SCALE GENOMIC DNA]</scope>
    <source>
        <strain evidence="6 7">KCCM 41400</strain>
    </source>
</reference>
<dbReference type="RefSeq" id="WP_042232565.1">
    <property type="nucleotide sequence ID" value="NZ_CP026520.1"/>
</dbReference>
<dbReference type="InterPro" id="IPR036866">
    <property type="entry name" value="RibonucZ/Hydroxyglut_hydro"/>
</dbReference>
<dbReference type="GeneID" id="95377568"/>
<dbReference type="SUPFAM" id="SSF56281">
    <property type="entry name" value="Metallo-hydrolase/oxidoreductase"/>
    <property type="match status" value="1"/>
</dbReference>
<dbReference type="Gene3D" id="3.60.15.10">
    <property type="entry name" value="Ribonuclease Z/Hydroxyacylglutathione hydrolase-like"/>
    <property type="match status" value="1"/>
</dbReference>
<dbReference type="EMBL" id="JAMDMJ010000025">
    <property type="protein sequence ID" value="MCY9597913.1"/>
    <property type="molecule type" value="Genomic_DNA"/>
</dbReference>
<evidence type="ECO:0000313" key="5">
    <source>
        <dbReference type="EMBL" id="MCY9597913.1"/>
    </source>
</evidence>
<keyword evidence="8" id="KW-1185">Reference proteome</keyword>
<comment type="catalytic activity">
    <reaction evidence="1">
        <text>3',5'-cyclic CMP + H2O = CMP + H(+)</text>
        <dbReference type="Rhea" id="RHEA:72675"/>
        <dbReference type="ChEBI" id="CHEBI:15377"/>
        <dbReference type="ChEBI" id="CHEBI:15378"/>
        <dbReference type="ChEBI" id="CHEBI:58003"/>
        <dbReference type="ChEBI" id="CHEBI:60377"/>
    </reaction>
    <physiologicalReaction direction="left-to-right" evidence="1">
        <dbReference type="Rhea" id="RHEA:72676"/>
    </physiologicalReaction>
</comment>
<dbReference type="Pfam" id="PF23023">
    <property type="entry name" value="Anti-Pycsar_Apyc1"/>
    <property type="match status" value="1"/>
</dbReference>
<keyword evidence="6" id="KW-0378">Hydrolase</keyword>
<organism evidence="6 7">
    <name type="scientific">Paenibacillus chitinolyticus</name>
    <dbReference type="NCBI Taxonomy" id="79263"/>
    <lineage>
        <taxon>Bacteria</taxon>
        <taxon>Bacillati</taxon>
        <taxon>Bacillota</taxon>
        <taxon>Bacilli</taxon>
        <taxon>Bacillales</taxon>
        <taxon>Paenibacillaceae</taxon>
        <taxon>Paenibacillus</taxon>
    </lineage>
</organism>
<evidence type="ECO:0000313" key="8">
    <source>
        <dbReference type="Proteomes" id="UP001527202"/>
    </source>
</evidence>
<comment type="function">
    <text evidence="2">Counteracts the endogenous Pycsar antiviral defense system. Phosphodiesterase that enables metal-dependent hydrolysis of host cyclic nucleotide Pycsar defense signals such as cCMP and cUMP.</text>
</comment>
<dbReference type="SMART" id="SM00849">
    <property type="entry name" value="Lactamase_B"/>
    <property type="match status" value="1"/>
</dbReference>
<dbReference type="GO" id="GO:0016787">
    <property type="term" value="F:hydrolase activity"/>
    <property type="evidence" value="ECO:0007669"/>
    <property type="project" value="UniProtKB-KW"/>
</dbReference>
<name>A0A410X128_9BACL</name>
<dbReference type="EMBL" id="CP026520">
    <property type="protein sequence ID" value="QAV20291.1"/>
    <property type="molecule type" value="Genomic_DNA"/>
</dbReference>